<evidence type="ECO:0000256" key="3">
    <source>
        <dbReference type="ARBA" id="ARBA00023054"/>
    </source>
</evidence>
<feature type="domain" description="Flagellar hook-associated protein 2 N-terminal" evidence="6">
    <location>
        <begin position="12"/>
        <end position="106"/>
    </location>
</feature>
<evidence type="ECO:0000256" key="4">
    <source>
        <dbReference type="ARBA" id="ARBA00023143"/>
    </source>
</evidence>
<dbReference type="InterPro" id="IPR003481">
    <property type="entry name" value="FliD_N"/>
</dbReference>
<evidence type="ECO:0000313" key="9">
    <source>
        <dbReference type="Proteomes" id="UP001269375"/>
    </source>
</evidence>
<evidence type="ECO:0000256" key="5">
    <source>
        <dbReference type="RuleBase" id="RU362066"/>
    </source>
</evidence>
<feature type="domain" description="Flagellar hook-associated protein 2 C-terminal" evidence="7">
    <location>
        <begin position="227"/>
        <end position="449"/>
    </location>
</feature>
<keyword evidence="9" id="KW-1185">Reference proteome</keyword>
<organism evidence="8 9">
    <name type="scientific">Larsenimonas suaedae</name>
    <dbReference type="NCBI Taxonomy" id="1851019"/>
    <lineage>
        <taxon>Bacteria</taxon>
        <taxon>Pseudomonadati</taxon>
        <taxon>Pseudomonadota</taxon>
        <taxon>Gammaproteobacteria</taxon>
        <taxon>Oceanospirillales</taxon>
        <taxon>Halomonadaceae</taxon>
        <taxon>Larsenimonas</taxon>
    </lineage>
</organism>
<keyword evidence="8" id="KW-0969">Cilium</keyword>
<dbReference type="NCBIfam" id="NF005955">
    <property type="entry name" value="PRK08032.1"/>
    <property type="match status" value="1"/>
</dbReference>
<evidence type="ECO:0000259" key="6">
    <source>
        <dbReference type="Pfam" id="PF02465"/>
    </source>
</evidence>
<comment type="caution">
    <text evidence="8">The sequence shown here is derived from an EMBL/GenBank/DDBJ whole genome shotgun (WGS) entry which is preliminary data.</text>
</comment>
<keyword evidence="5" id="KW-0964">Secreted</keyword>
<comment type="function">
    <text evidence="5">Required for morphogenesis and for the elongation of the flagellar filament by facilitating polymerization of the flagellin monomers at the tip of growing filament. Forms a capping structure, which prevents flagellin subunits (transported through the central channel of the flagellum) from leaking out without polymerization at the distal end.</text>
</comment>
<dbReference type="RefSeq" id="WP_251590297.1">
    <property type="nucleotide sequence ID" value="NZ_JAMLJI010000001.1"/>
</dbReference>
<keyword evidence="4 5" id="KW-0975">Bacterial flagellum</keyword>
<evidence type="ECO:0000256" key="1">
    <source>
        <dbReference type="ARBA" id="ARBA00009764"/>
    </source>
</evidence>
<accession>A0ABU1GXM9</accession>
<reference evidence="8 9" key="1">
    <citation type="submission" date="2023-04" db="EMBL/GenBank/DDBJ databases">
        <title>A long-awaited taxogenomic arrangement of the family Halomonadaceae.</title>
        <authorList>
            <person name="De La Haba R."/>
            <person name="Chuvochina M."/>
            <person name="Wittouck S."/>
            <person name="Arahal D.R."/>
            <person name="Sanchez-Porro C."/>
            <person name="Hugenholtz P."/>
            <person name="Ventosa A."/>
        </authorList>
    </citation>
    <scope>NUCLEOTIDE SEQUENCE [LARGE SCALE GENOMIC DNA]</scope>
    <source>
        <strain evidence="8 9">DSM 22428</strain>
    </source>
</reference>
<dbReference type="InterPro" id="IPR040026">
    <property type="entry name" value="FliD"/>
</dbReference>
<comment type="similarity">
    <text evidence="1 5">Belongs to the FliD family.</text>
</comment>
<comment type="subunit">
    <text evidence="2 5">Homopentamer.</text>
</comment>
<protein>
    <recommendedName>
        <fullName evidence="5">Flagellar hook-associated protein 2</fullName>
        <shortName evidence="5">HAP2</shortName>
    </recommendedName>
    <alternativeName>
        <fullName evidence="5">Flagellar cap protein</fullName>
    </alternativeName>
</protein>
<dbReference type="InterPro" id="IPR010809">
    <property type="entry name" value="FliD_C"/>
</dbReference>
<sequence>MASISSLGVGAGLDLGSLLNQLQSAERSRLAPIATQQNSYNAKLTGYGKLSSALESFQTAAKALGDPSLYQSKSAASESTAFSAALGENAQEGSYSVKVNRLATAQSLATTGQASRTDTIGTGDAGKLTITVGDKTTEVVLGSDNSSLEGIRDAINGSDAGVTASIINDGSGTPHRLVLSSETTGESSQITTSFAYDSLLATDTTMANMLNYDSADKSGNLIETVAAQNAEVVINGLTVTSNTNTVEEAIQGVTLSLTETNETAETLSVSQDKDTIKGAFEELVSSYNALQKVIDTQTKFDAENGRNGALFGESSVRNMQVQIRGAFNTSTEGTGFNYMAQIGVSLNSDGELEIDSDKLDKAIASDSAGVAELMAGADGESGVAGIMTSTMDRILGDDGLIDSVKDNINNRLDSLSKRYDQVSASIDATVSRYRKQFNDLDVMMSSINSTSNYLSQQFSAMNAQSGQ</sequence>
<gene>
    <name evidence="8" type="primary">fliD</name>
    <name evidence="8" type="ORF">QC825_12035</name>
</gene>
<proteinExistence type="inferred from homology"/>
<dbReference type="PANTHER" id="PTHR30288">
    <property type="entry name" value="FLAGELLAR CAP/ASSEMBLY PROTEIN FLID"/>
    <property type="match status" value="1"/>
</dbReference>
<keyword evidence="8" id="KW-0282">Flagellum</keyword>
<evidence type="ECO:0000256" key="2">
    <source>
        <dbReference type="ARBA" id="ARBA00011255"/>
    </source>
</evidence>
<dbReference type="Proteomes" id="UP001269375">
    <property type="component" value="Unassembled WGS sequence"/>
</dbReference>
<evidence type="ECO:0000259" key="7">
    <source>
        <dbReference type="Pfam" id="PF07195"/>
    </source>
</evidence>
<dbReference type="PANTHER" id="PTHR30288:SF0">
    <property type="entry name" value="FLAGELLAR HOOK-ASSOCIATED PROTEIN 2"/>
    <property type="match status" value="1"/>
</dbReference>
<comment type="subcellular location">
    <subcellularLocation>
        <location evidence="5">Secreted</location>
    </subcellularLocation>
    <subcellularLocation>
        <location evidence="5">Bacterial flagellum</location>
    </subcellularLocation>
</comment>
<keyword evidence="8" id="KW-0966">Cell projection</keyword>
<dbReference type="Pfam" id="PF07195">
    <property type="entry name" value="FliD_C"/>
    <property type="match status" value="1"/>
</dbReference>
<evidence type="ECO:0000313" key="8">
    <source>
        <dbReference type="EMBL" id="MDR5896805.1"/>
    </source>
</evidence>
<dbReference type="Pfam" id="PF02465">
    <property type="entry name" value="FliD_N"/>
    <property type="match status" value="1"/>
</dbReference>
<keyword evidence="3" id="KW-0175">Coiled coil</keyword>
<dbReference type="EMBL" id="JARWAO010000006">
    <property type="protein sequence ID" value="MDR5896805.1"/>
    <property type="molecule type" value="Genomic_DNA"/>
</dbReference>
<name>A0ABU1GXM9_9GAMM</name>